<evidence type="ECO:0000313" key="3">
    <source>
        <dbReference type="Proteomes" id="UP001295423"/>
    </source>
</evidence>
<dbReference type="InterPro" id="IPR051961">
    <property type="entry name" value="Fungal_Metabolite_Diox"/>
</dbReference>
<evidence type="ECO:0000313" key="2">
    <source>
        <dbReference type="EMBL" id="CAJ1938092.1"/>
    </source>
</evidence>
<dbReference type="PANTHER" id="PTHR37563">
    <property type="entry name" value="PHYTANOYL-COA DIOXYGENASE FAMILY PROTEIN (AFU_ORTHOLOGUE AFUA_2G03330)"/>
    <property type="match status" value="1"/>
</dbReference>
<feature type="region of interest" description="Disordered" evidence="1">
    <location>
        <begin position="66"/>
        <end position="90"/>
    </location>
</feature>
<organism evidence="2 3">
    <name type="scientific">Cylindrotheca closterium</name>
    <dbReference type="NCBI Taxonomy" id="2856"/>
    <lineage>
        <taxon>Eukaryota</taxon>
        <taxon>Sar</taxon>
        <taxon>Stramenopiles</taxon>
        <taxon>Ochrophyta</taxon>
        <taxon>Bacillariophyta</taxon>
        <taxon>Bacillariophyceae</taxon>
        <taxon>Bacillariophycidae</taxon>
        <taxon>Bacillariales</taxon>
        <taxon>Bacillariaceae</taxon>
        <taxon>Cylindrotheca</taxon>
    </lineage>
</organism>
<sequence length="373" mass="40844">MIQTNNHHLNYANISPQRIATSALSLDPKSLLYAEQEKLLVKRGKYEGELMAKSQHQPVPLEPNVVKGASGGGGFGGSGGSGGGGGSAKKNLLKTQAKAHAKVLKERGVVRIDNVLSKDLADTIRERVYQMRQESEELVQSGSLPSLARFADVLLKENRCDMTIPLGTTCDDKVEEWVAQALASVLVDSPVGNTYQNLLGKDAILREWSCLMSDPSSQRQVMHPDTPYQEEPVLYTCFIALQDIDLDMGPTTWMPETHVSQEIHDQFQDDTKSSGNNDLLSPKDELLMSKPTVLGTISKGCCAIFDSRLLHAGGANTSTTSRALLYCTFQNPKVTNVGNPGSIRNNLIGQWTLQKLQKELTKYQKGKPSEVYV</sequence>
<gene>
    <name evidence="2" type="ORF">CYCCA115_LOCUS5970</name>
</gene>
<evidence type="ECO:0000256" key="1">
    <source>
        <dbReference type="SAM" id="MobiDB-lite"/>
    </source>
</evidence>
<protein>
    <recommendedName>
        <fullName evidence="4">Phytanoyl-CoA dioxygenase</fullName>
    </recommendedName>
</protein>
<dbReference type="AlphaFoldDB" id="A0AAD2CN41"/>
<feature type="compositionally biased region" description="Gly residues" evidence="1">
    <location>
        <begin position="69"/>
        <end position="87"/>
    </location>
</feature>
<accession>A0AAD2CN41</accession>
<dbReference type="SUPFAM" id="SSF51197">
    <property type="entry name" value="Clavaminate synthase-like"/>
    <property type="match status" value="1"/>
</dbReference>
<keyword evidence="3" id="KW-1185">Reference proteome</keyword>
<dbReference type="Proteomes" id="UP001295423">
    <property type="component" value="Unassembled WGS sequence"/>
</dbReference>
<name>A0AAD2CN41_9STRA</name>
<dbReference type="InterPro" id="IPR008775">
    <property type="entry name" value="Phytyl_CoA_dOase-like"/>
</dbReference>
<proteinExistence type="predicted"/>
<evidence type="ECO:0008006" key="4">
    <source>
        <dbReference type="Google" id="ProtNLM"/>
    </source>
</evidence>
<dbReference type="EMBL" id="CAKOGP040000668">
    <property type="protein sequence ID" value="CAJ1938092.1"/>
    <property type="molecule type" value="Genomic_DNA"/>
</dbReference>
<dbReference type="Pfam" id="PF05721">
    <property type="entry name" value="PhyH"/>
    <property type="match status" value="1"/>
</dbReference>
<comment type="caution">
    <text evidence="2">The sequence shown here is derived from an EMBL/GenBank/DDBJ whole genome shotgun (WGS) entry which is preliminary data.</text>
</comment>
<dbReference type="PANTHER" id="PTHR37563:SF2">
    <property type="entry name" value="PHYTANOYL-COA DIOXYGENASE FAMILY PROTEIN (AFU_ORTHOLOGUE AFUA_2G03330)"/>
    <property type="match status" value="1"/>
</dbReference>
<reference evidence="2" key="1">
    <citation type="submission" date="2023-08" db="EMBL/GenBank/DDBJ databases">
        <authorList>
            <person name="Audoor S."/>
            <person name="Bilcke G."/>
        </authorList>
    </citation>
    <scope>NUCLEOTIDE SEQUENCE</scope>
</reference>
<dbReference type="Gene3D" id="2.60.120.620">
    <property type="entry name" value="q2cbj1_9rhob like domain"/>
    <property type="match status" value="1"/>
</dbReference>